<dbReference type="Proteomes" id="UP001576774">
    <property type="component" value="Unassembled WGS sequence"/>
</dbReference>
<name>A0ABV4X5G7_9CYAN</name>
<accession>A0ABV4X5G7</accession>
<evidence type="ECO:0000313" key="1">
    <source>
        <dbReference type="EMBL" id="MFB2877994.1"/>
    </source>
</evidence>
<proteinExistence type="predicted"/>
<dbReference type="EMBL" id="JBHFNQ010000108">
    <property type="protein sequence ID" value="MFB2877994.1"/>
    <property type="molecule type" value="Genomic_DNA"/>
</dbReference>
<gene>
    <name evidence="1" type="ORF">ACE1CC_14175</name>
</gene>
<evidence type="ECO:0000313" key="2">
    <source>
        <dbReference type="Proteomes" id="UP001576774"/>
    </source>
</evidence>
<reference evidence="1 2" key="1">
    <citation type="submission" date="2024-09" db="EMBL/GenBank/DDBJ databases">
        <title>Floridaenema gen nov. (Aerosakkonemataceae, Aerosakkonematales ord. nov., Cyanobacteria) from benthic tropical and subtropical fresh waters, with the description of four new species.</title>
        <authorList>
            <person name="Moretto J.A."/>
            <person name="Berthold D.E."/>
            <person name="Lefler F.W."/>
            <person name="Huang I.-S."/>
            <person name="Laughinghouse H. IV."/>
        </authorList>
    </citation>
    <scope>NUCLEOTIDE SEQUENCE [LARGE SCALE GENOMIC DNA]</scope>
    <source>
        <strain evidence="1 2">BLCC-F46</strain>
    </source>
</reference>
<comment type="caution">
    <text evidence="1">The sequence shown here is derived from an EMBL/GenBank/DDBJ whole genome shotgun (WGS) entry which is preliminary data.</text>
</comment>
<dbReference type="RefSeq" id="WP_413271080.1">
    <property type="nucleotide sequence ID" value="NZ_JBHFNQ010000108.1"/>
</dbReference>
<sequence>MLERLLLAATVTFAIHFLLPAHSSGIAQTDWQVLSARKTTTAQTNLVDKQLLAEIWQPTDSRR</sequence>
<keyword evidence="2" id="KW-1185">Reference proteome</keyword>
<organism evidence="1 2">
    <name type="scientific">Floridaenema aerugineum BLCC-F46</name>
    <dbReference type="NCBI Taxonomy" id="3153654"/>
    <lineage>
        <taxon>Bacteria</taxon>
        <taxon>Bacillati</taxon>
        <taxon>Cyanobacteriota</taxon>
        <taxon>Cyanophyceae</taxon>
        <taxon>Oscillatoriophycideae</taxon>
        <taxon>Aerosakkonematales</taxon>
        <taxon>Aerosakkonemataceae</taxon>
        <taxon>Floridanema</taxon>
        <taxon>Floridanema aerugineum</taxon>
    </lineage>
</organism>
<protein>
    <submittedName>
        <fullName evidence="1">Uncharacterized protein</fullName>
    </submittedName>
</protein>